<accession>A0A368H4U3</accession>
<name>A0A368H4U3_ANCCA</name>
<evidence type="ECO:0000313" key="2">
    <source>
        <dbReference type="EMBL" id="RCN50310.1"/>
    </source>
</evidence>
<sequence>MVTLSVSESSASFRFEPNTSYRLRLDGVDMETAKSVIIWKVGGDAVHAYEPTKRCQEQGVAVHANGADLILIEVNATQVVGHVIEAFTGRHRFRIHFLVDRKEGESISDHRIAIQIAGIIGGGGSLLLAAITIIHNYKCRERPKITEKSRGKNEGPSRKTIRALRKHFKGRALTPTTHAKQEAQAIPI</sequence>
<evidence type="ECO:0000256" key="1">
    <source>
        <dbReference type="SAM" id="Phobius"/>
    </source>
</evidence>
<proteinExistence type="predicted"/>
<comment type="caution">
    <text evidence="2">The sequence shown here is derived from an EMBL/GenBank/DDBJ whole genome shotgun (WGS) entry which is preliminary data.</text>
</comment>
<feature type="transmembrane region" description="Helical" evidence="1">
    <location>
        <begin position="112"/>
        <end position="134"/>
    </location>
</feature>
<dbReference type="EMBL" id="JOJR01000024">
    <property type="protein sequence ID" value="RCN50310.1"/>
    <property type="molecule type" value="Genomic_DNA"/>
</dbReference>
<gene>
    <name evidence="2" type="ORF">ANCCAN_03532</name>
</gene>
<organism evidence="2 3">
    <name type="scientific">Ancylostoma caninum</name>
    <name type="common">Dog hookworm</name>
    <dbReference type="NCBI Taxonomy" id="29170"/>
    <lineage>
        <taxon>Eukaryota</taxon>
        <taxon>Metazoa</taxon>
        <taxon>Ecdysozoa</taxon>
        <taxon>Nematoda</taxon>
        <taxon>Chromadorea</taxon>
        <taxon>Rhabditida</taxon>
        <taxon>Rhabditina</taxon>
        <taxon>Rhabditomorpha</taxon>
        <taxon>Strongyloidea</taxon>
        <taxon>Ancylostomatidae</taxon>
        <taxon>Ancylostomatinae</taxon>
        <taxon>Ancylostoma</taxon>
    </lineage>
</organism>
<keyword evidence="1" id="KW-0472">Membrane</keyword>
<dbReference type="Proteomes" id="UP000252519">
    <property type="component" value="Unassembled WGS sequence"/>
</dbReference>
<evidence type="ECO:0000313" key="3">
    <source>
        <dbReference type="Proteomes" id="UP000252519"/>
    </source>
</evidence>
<dbReference type="OrthoDB" id="5864190at2759"/>
<reference evidence="2 3" key="1">
    <citation type="submission" date="2014-10" db="EMBL/GenBank/DDBJ databases">
        <title>Draft genome of the hookworm Ancylostoma caninum.</title>
        <authorList>
            <person name="Mitreva M."/>
        </authorList>
    </citation>
    <scope>NUCLEOTIDE SEQUENCE [LARGE SCALE GENOMIC DNA]</scope>
    <source>
        <strain evidence="2 3">Baltimore</strain>
    </source>
</reference>
<protein>
    <submittedName>
        <fullName evidence="2">Uncharacterized protein</fullName>
    </submittedName>
</protein>
<keyword evidence="3" id="KW-1185">Reference proteome</keyword>
<keyword evidence="1" id="KW-0812">Transmembrane</keyword>
<keyword evidence="1" id="KW-1133">Transmembrane helix</keyword>
<dbReference type="AlphaFoldDB" id="A0A368H4U3"/>